<feature type="region of interest" description="Disordered" evidence="1">
    <location>
        <begin position="375"/>
        <end position="413"/>
    </location>
</feature>
<feature type="region of interest" description="Disordered" evidence="1">
    <location>
        <begin position="1116"/>
        <end position="1150"/>
    </location>
</feature>
<evidence type="ECO:0000313" key="3">
    <source>
        <dbReference type="Proteomes" id="UP000053239"/>
    </source>
</evidence>
<protein>
    <submittedName>
        <fullName evidence="2">Uncharacterized protein</fullName>
    </submittedName>
</protein>
<name>A0A0J9TUU7_PLAVI</name>
<feature type="compositionally biased region" description="Basic residues" evidence="1">
    <location>
        <begin position="1"/>
        <end position="12"/>
    </location>
</feature>
<feature type="compositionally biased region" description="Basic and acidic residues" evidence="1">
    <location>
        <begin position="1122"/>
        <end position="1136"/>
    </location>
</feature>
<feature type="compositionally biased region" description="Low complexity" evidence="1">
    <location>
        <begin position="377"/>
        <end position="388"/>
    </location>
</feature>
<accession>A0A0J9TUU7</accession>
<feature type="region of interest" description="Disordered" evidence="1">
    <location>
        <begin position="499"/>
        <end position="524"/>
    </location>
</feature>
<feature type="region of interest" description="Disordered" evidence="1">
    <location>
        <begin position="1282"/>
        <end position="1303"/>
    </location>
</feature>
<feature type="region of interest" description="Disordered" evidence="1">
    <location>
        <begin position="174"/>
        <end position="198"/>
    </location>
</feature>
<reference evidence="2 3" key="1">
    <citation type="submission" date="2011-09" db="EMBL/GenBank/DDBJ databases">
        <title>The Genome Sequence of Plasmodium vivax North Korean.</title>
        <authorList>
            <consortium name="The Broad Institute Genome Sequencing Platform"/>
            <consortium name="The Broad Institute Genome Sequencing Center for Infectious Disease"/>
            <person name="Neafsey D."/>
            <person name="Carlton J."/>
            <person name="Barnwell J."/>
            <person name="Collins W."/>
            <person name="Escalante A."/>
            <person name="Mullikin J."/>
            <person name="Saul A."/>
            <person name="Guigo R."/>
            <person name="Camara F."/>
            <person name="Young S.K."/>
            <person name="Zeng Q."/>
            <person name="Gargeya S."/>
            <person name="Fitzgerald M."/>
            <person name="Haas B."/>
            <person name="Abouelleil A."/>
            <person name="Alvarado L."/>
            <person name="Arachchi H.M."/>
            <person name="Berlin A."/>
            <person name="Brown A."/>
            <person name="Chapman S.B."/>
            <person name="Chen Z."/>
            <person name="Dunbar C."/>
            <person name="Freedman E."/>
            <person name="Gearin G."/>
            <person name="Gellesch M."/>
            <person name="Goldberg J."/>
            <person name="Griggs A."/>
            <person name="Gujja S."/>
            <person name="Heiman D."/>
            <person name="Howarth C."/>
            <person name="Larson L."/>
            <person name="Lui A."/>
            <person name="MacDonald P.J.P."/>
            <person name="Montmayeur A."/>
            <person name="Murphy C."/>
            <person name="Neiman D."/>
            <person name="Pearson M."/>
            <person name="Priest M."/>
            <person name="Roberts A."/>
            <person name="Saif S."/>
            <person name="Shea T."/>
            <person name="Shenoy N."/>
            <person name="Sisk P."/>
            <person name="Stolte C."/>
            <person name="Sykes S."/>
            <person name="Wortman J."/>
            <person name="Nusbaum C."/>
            <person name="Birren B."/>
        </authorList>
    </citation>
    <scope>NUCLEOTIDE SEQUENCE [LARGE SCALE GENOMIC DNA]</scope>
    <source>
        <strain evidence="2 3">North Korean</strain>
    </source>
</reference>
<proteinExistence type="predicted"/>
<evidence type="ECO:0000256" key="1">
    <source>
        <dbReference type="SAM" id="MobiDB-lite"/>
    </source>
</evidence>
<feature type="compositionally biased region" description="Basic and acidic residues" evidence="1">
    <location>
        <begin position="514"/>
        <end position="524"/>
    </location>
</feature>
<feature type="region of interest" description="Disordered" evidence="1">
    <location>
        <begin position="1"/>
        <end position="43"/>
    </location>
</feature>
<sequence>MRKRGKNAKKGGPKIASLGTPNGATHATPANGANPHDNIPGVNFSRVKSSYLEGALKLTNAESVKQKLKRKNDELRGMVRGGDIPVVPCLDSVLSVQSIPSDHERGGEDTKELKHFEEFEIVLRGGVKEEEEEEEELGSGEAEGQKFSCVVENAAPLNEKRFVCDEVLSERGREASDNIGEGEAGDNIGEGETGDNIGEAEQGNVSHLFNKTKEAYKSLNLEKLFLSNSFNNPLRGEGGGCERECGGKEDKLSLLKTIERKLKGQNSFVMENIYNAFRGTINDFIDVYLQGEDEEVGEGRSKRAVMRKDTTIRSVDPFRQGERVNLRDEHGLKKMYQMDSDVFLSGGEKDKIEVKQSGYATKREEDTNVRDYLSQFGGSSNSGGNRNSWGDRTSGGKTTSWGNPTPRDSKNSKCCKIKQGGANPFGEGNVVAGAVAYLMGDTSRLARGGPSKQESHPLHRDIDKHKQVEEAYSAYYPEGESFEYSSIISDYLYNGKGWPERKKNDGGTPSSGHNAEKGKRDGKTCELHPSMGSQMNTVLDTQVNDRSVFDISPMTHKYKYASNILLTINKIKNVERVVEINLNITDVQLNVPGMRVENVILPHKYASDLLTIKIKTLSGGYGGTYREAMRRGETIDAHQPGECKTNRGETNEENVTIKSYFVFIPLNNIKEGIINKRLTLISSKRKDEFEKEGLLPDTLYTIESQELNCENEKHMYISLKICKNGIHFFPSVDPHRGDNLNGNNSTSESLTRSAFEPVYVCLYNDEVDKEIGSIVNGRGLANKVRINKLVAKGHYLVNNLPFQFHFNHSNVLLCTHGDITEEADSLLNHIGKEFIRVESLLDLFPTRIFPPLQDVLHMDSIERNEFLQLKFVLHFLAITEIICLHLCSLFGFHVDVQPLFRDHLTAVKMDDGTGQGNRFTFLYTSYEEDAEPSGYFLNYTKPFVFRFQGGSNWGSAEGKTHPQWDYCSDNAEGRPPTECDENDLFIVDYARKQAIFLHNAIKHHGDIRGIPKCYDRKRRLFFTADMRKKQFQIYYMGVLRRYKLLLSRGESAQLGKFSQVAIQPGGSEPNSQWGSQTEFTWNGNNSTDGGLGGGLGGGLDGRLDGCLDGGSLRGDIPLGVPHPRDHSPFVKSEPPKRQAASTSNAPVCTDGMEDEQVGGHFGGTNWEERVRGENLHRGRVALRGKPPKVENAYRRNVTVTGQAKMAEERSFAGGNKTIGEEQKLSMRGETTPHGELPNEKTSFYNLREYKNYHFHGDQAGQVTCKNGNSLENLDRGRDSHEEINTNGWHVNTKGKESTVGELPRLPDGEIDYYNMHREDVPFSLESVQWDFNDDDFYPGEDPLHAGCSNGYGSRGGDGQTVSIAGGSKRLGERCADLLALGGNARLPGAADQDWAPSKLSASKVCNDHTDHAAKHCKLVRRSDNDG</sequence>
<dbReference type="EMBL" id="KQ235450">
    <property type="protein sequence ID" value="KMZ98617.1"/>
    <property type="molecule type" value="Genomic_DNA"/>
</dbReference>
<organism evidence="2 3">
    <name type="scientific">Plasmodium vivax North Korean</name>
    <dbReference type="NCBI Taxonomy" id="1035514"/>
    <lineage>
        <taxon>Eukaryota</taxon>
        <taxon>Sar</taxon>
        <taxon>Alveolata</taxon>
        <taxon>Apicomplexa</taxon>
        <taxon>Aconoidasida</taxon>
        <taxon>Haemosporida</taxon>
        <taxon>Plasmodiidae</taxon>
        <taxon>Plasmodium</taxon>
        <taxon>Plasmodium (Plasmodium)</taxon>
    </lineage>
</organism>
<dbReference type="Proteomes" id="UP000053239">
    <property type="component" value="Unassembled WGS sequence"/>
</dbReference>
<dbReference type="OrthoDB" id="378565at2759"/>
<evidence type="ECO:0000313" key="2">
    <source>
        <dbReference type="EMBL" id="KMZ98617.1"/>
    </source>
</evidence>
<gene>
    <name evidence="2" type="ORF">PVNG_03680</name>
</gene>